<feature type="transmembrane region" description="Helical" evidence="7">
    <location>
        <begin position="50"/>
        <end position="69"/>
    </location>
</feature>
<dbReference type="InterPro" id="IPR000515">
    <property type="entry name" value="MetI-like"/>
</dbReference>
<dbReference type="GO" id="GO:0005524">
    <property type="term" value="F:ATP binding"/>
    <property type="evidence" value="ECO:0007669"/>
    <property type="project" value="UniProtKB-KW"/>
</dbReference>
<name>A0A220UCC7_9MICO</name>
<evidence type="ECO:0000313" key="10">
    <source>
        <dbReference type="EMBL" id="ASK65576.1"/>
    </source>
</evidence>
<dbReference type="PROSITE" id="PS50928">
    <property type="entry name" value="ABC_TM1"/>
    <property type="match status" value="1"/>
</dbReference>
<keyword evidence="11" id="KW-1185">Reference proteome</keyword>
<evidence type="ECO:0000256" key="2">
    <source>
        <dbReference type="ARBA" id="ARBA00022448"/>
    </source>
</evidence>
<reference evidence="11" key="1">
    <citation type="submission" date="2017-07" db="EMBL/GenBank/DDBJ databases">
        <title>Brachybacterium sp. VR2415.</title>
        <authorList>
            <person name="Tak E.J."/>
            <person name="Bae J.-W."/>
        </authorList>
    </citation>
    <scope>NUCLEOTIDE SEQUENCE [LARGE SCALE GENOMIC DNA]</scope>
    <source>
        <strain evidence="11">VR2415</strain>
    </source>
</reference>
<feature type="transmembrane region" description="Helical" evidence="7">
    <location>
        <begin position="242"/>
        <end position="260"/>
    </location>
</feature>
<keyword evidence="3" id="KW-1003">Cell membrane</keyword>
<keyword evidence="5 7" id="KW-1133">Transmembrane helix</keyword>
<protein>
    <submittedName>
        <fullName evidence="10">Polysaccharide ABC transporter ATP-binding protein</fullName>
    </submittedName>
</protein>
<dbReference type="AlphaFoldDB" id="A0A220UCC7"/>
<evidence type="ECO:0000256" key="7">
    <source>
        <dbReference type="RuleBase" id="RU363032"/>
    </source>
</evidence>
<dbReference type="PANTHER" id="PTHR43227:SF11">
    <property type="entry name" value="BLL4140 PROTEIN"/>
    <property type="match status" value="1"/>
</dbReference>
<dbReference type="OrthoDB" id="9785836at2"/>
<evidence type="ECO:0000313" key="11">
    <source>
        <dbReference type="Proteomes" id="UP000198398"/>
    </source>
</evidence>
<dbReference type="PANTHER" id="PTHR43227">
    <property type="entry name" value="BLL4140 PROTEIN"/>
    <property type="match status" value="1"/>
</dbReference>
<evidence type="ECO:0000256" key="1">
    <source>
        <dbReference type="ARBA" id="ARBA00004651"/>
    </source>
</evidence>
<dbReference type="EMBL" id="CP022316">
    <property type="protein sequence ID" value="ASK65576.1"/>
    <property type="molecule type" value="Genomic_DNA"/>
</dbReference>
<keyword evidence="10" id="KW-0067">ATP-binding</keyword>
<dbReference type="InterPro" id="IPR035906">
    <property type="entry name" value="MetI-like_sf"/>
</dbReference>
<evidence type="ECO:0000256" key="6">
    <source>
        <dbReference type="ARBA" id="ARBA00023136"/>
    </source>
</evidence>
<sequence length="341" mass="37561">MGRLAVSETASPRQRSPATTPRGHFMSSTTTPRAVRRTPFAVKLRRDYPLLLMAVPAVVLLLLFTYIPLLGNVIAFMDYVPFIPIHQSPWVGLENFQRLFSDPRFWSALVNTLQITTLNLVLYFPVPILLAVLLYSVTRPYLRTVVQSVLYLPHFLSWVIVVGLFQQILGSTGVVNRMILENGGSTIDFLTNPTTFKLLVTSQVIWKDAGWGTIIFIAALAAIDNSLYEAAAIDGAGAWSRFWHVTLPGIRPIIILLLILRLGEALNVGFEQILLQRDAVGPAAAEVLDTYVYYNGVVASDWSLGIAAGLLKGVIGLVLVLAANKAAHMFGESGIYERSPR</sequence>
<accession>A0A220UCC7</accession>
<dbReference type="KEGG" id="brv:CFK39_06710"/>
<keyword evidence="4 7" id="KW-0812">Transmembrane</keyword>
<feature type="transmembrane region" description="Helical" evidence="7">
    <location>
        <begin position="149"/>
        <end position="169"/>
    </location>
</feature>
<organism evidence="10 11">
    <name type="scientific">Brachybacterium avium</name>
    <dbReference type="NCBI Taxonomy" id="2017485"/>
    <lineage>
        <taxon>Bacteria</taxon>
        <taxon>Bacillati</taxon>
        <taxon>Actinomycetota</taxon>
        <taxon>Actinomycetes</taxon>
        <taxon>Micrococcales</taxon>
        <taxon>Dermabacteraceae</taxon>
        <taxon>Brachybacterium</taxon>
    </lineage>
</organism>
<dbReference type="Pfam" id="PF00528">
    <property type="entry name" value="BPD_transp_1"/>
    <property type="match status" value="1"/>
</dbReference>
<dbReference type="GO" id="GO:0055085">
    <property type="term" value="P:transmembrane transport"/>
    <property type="evidence" value="ECO:0007669"/>
    <property type="project" value="InterPro"/>
</dbReference>
<evidence type="ECO:0000256" key="5">
    <source>
        <dbReference type="ARBA" id="ARBA00022989"/>
    </source>
</evidence>
<dbReference type="Gene3D" id="1.10.3720.10">
    <property type="entry name" value="MetI-like"/>
    <property type="match status" value="1"/>
</dbReference>
<feature type="region of interest" description="Disordered" evidence="8">
    <location>
        <begin position="1"/>
        <end position="32"/>
    </location>
</feature>
<feature type="transmembrane region" description="Helical" evidence="7">
    <location>
        <begin position="302"/>
        <end position="323"/>
    </location>
</feature>
<feature type="compositionally biased region" description="Polar residues" evidence="8">
    <location>
        <begin position="8"/>
        <end position="19"/>
    </location>
</feature>
<dbReference type="GO" id="GO:0005886">
    <property type="term" value="C:plasma membrane"/>
    <property type="evidence" value="ECO:0007669"/>
    <property type="project" value="UniProtKB-SubCell"/>
</dbReference>
<dbReference type="CDD" id="cd06261">
    <property type="entry name" value="TM_PBP2"/>
    <property type="match status" value="1"/>
</dbReference>
<proteinExistence type="inferred from homology"/>
<evidence type="ECO:0000256" key="4">
    <source>
        <dbReference type="ARBA" id="ARBA00022692"/>
    </source>
</evidence>
<keyword evidence="10" id="KW-0547">Nucleotide-binding</keyword>
<comment type="subcellular location">
    <subcellularLocation>
        <location evidence="1 7">Cell membrane</location>
        <topology evidence="1 7">Multi-pass membrane protein</topology>
    </subcellularLocation>
</comment>
<evidence type="ECO:0000259" key="9">
    <source>
        <dbReference type="PROSITE" id="PS50928"/>
    </source>
</evidence>
<comment type="similarity">
    <text evidence="7">Belongs to the binding-protein-dependent transport system permease family.</text>
</comment>
<feature type="transmembrane region" description="Helical" evidence="7">
    <location>
        <begin position="120"/>
        <end position="137"/>
    </location>
</feature>
<evidence type="ECO:0000256" key="8">
    <source>
        <dbReference type="SAM" id="MobiDB-lite"/>
    </source>
</evidence>
<dbReference type="InterPro" id="IPR050809">
    <property type="entry name" value="UgpAE/MalFG_permease"/>
</dbReference>
<dbReference type="SUPFAM" id="SSF161098">
    <property type="entry name" value="MetI-like"/>
    <property type="match status" value="1"/>
</dbReference>
<evidence type="ECO:0000256" key="3">
    <source>
        <dbReference type="ARBA" id="ARBA00022475"/>
    </source>
</evidence>
<feature type="transmembrane region" description="Helical" evidence="7">
    <location>
        <begin position="209"/>
        <end position="230"/>
    </location>
</feature>
<feature type="domain" description="ABC transmembrane type-1" evidence="9">
    <location>
        <begin position="109"/>
        <end position="323"/>
    </location>
</feature>
<keyword evidence="2 7" id="KW-0813">Transport</keyword>
<dbReference type="Proteomes" id="UP000198398">
    <property type="component" value="Chromosome"/>
</dbReference>
<gene>
    <name evidence="10" type="ORF">CFK39_06710</name>
</gene>
<keyword evidence="6 7" id="KW-0472">Membrane</keyword>